<evidence type="ECO:0000313" key="2">
    <source>
        <dbReference type="EMBL" id="MBB6335637.1"/>
    </source>
</evidence>
<comment type="caution">
    <text evidence="2">The sequence shown here is derived from an EMBL/GenBank/DDBJ whole genome shotgun (WGS) entry which is preliminary data.</text>
</comment>
<name>A0A923E793_9ACTO</name>
<protein>
    <submittedName>
        <fullName evidence="2">Nucleotidyltransferase</fullName>
    </submittedName>
</protein>
<sequence>MSETTEAKTRTEAEIIAELERTRAEMTATVDELFGRVQPEQLLEQAKATAKAKAEEVRSLVAMTAQDAREGDPEALKKVGYVIAGAAALTVLVVLRIVRGRR</sequence>
<dbReference type="EMBL" id="JACHMK010000001">
    <property type="protein sequence ID" value="MBB6335637.1"/>
    <property type="molecule type" value="Genomic_DNA"/>
</dbReference>
<evidence type="ECO:0000313" key="3">
    <source>
        <dbReference type="Proteomes" id="UP000617426"/>
    </source>
</evidence>
<dbReference type="RefSeq" id="WP_184454128.1">
    <property type="nucleotide sequence ID" value="NZ_JACHMK010000001.1"/>
</dbReference>
<dbReference type="Proteomes" id="UP000617426">
    <property type="component" value="Unassembled WGS sequence"/>
</dbReference>
<accession>A0A923E793</accession>
<organism evidence="2 3">
    <name type="scientific">Schaalia hyovaginalis</name>
    <dbReference type="NCBI Taxonomy" id="29316"/>
    <lineage>
        <taxon>Bacteria</taxon>
        <taxon>Bacillati</taxon>
        <taxon>Actinomycetota</taxon>
        <taxon>Actinomycetes</taxon>
        <taxon>Actinomycetales</taxon>
        <taxon>Actinomycetaceae</taxon>
        <taxon>Schaalia</taxon>
    </lineage>
</organism>
<keyword evidence="1" id="KW-0812">Transmembrane</keyword>
<gene>
    <name evidence="2" type="ORF">HD592_002202</name>
</gene>
<keyword evidence="3" id="KW-1185">Reference proteome</keyword>
<dbReference type="InterPro" id="IPR022062">
    <property type="entry name" value="DUF3618"/>
</dbReference>
<evidence type="ECO:0000256" key="1">
    <source>
        <dbReference type="SAM" id="Phobius"/>
    </source>
</evidence>
<feature type="transmembrane region" description="Helical" evidence="1">
    <location>
        <begin position="79"/>
        <end position="98"/>
    </location>
</feature>
<proteinExistence type="predicted"/>
<keyword evidence="1" id="KW-0472">Membrane</keyword>
<reference evidence="2" key="1">
    <citation type="submission" date="2020-08" db="EMBL/GenBank/DDBJ databases">
        <title>Sequencing the genomes of 1000 actinobacteria strains.</title>
        <authorList>
            <person name="Klenk H.-P."/>
        </authorList>
    </citation>
    <scope>NUCLEOTIDE SEQUENCE</scope>
    <source>
        <strain evidence="2">DSM 10695</strain>
    </source>
</reference>
<dbReference type="AlphaFoldDB" id="A0A923E793"/>
<dbReference type="Pfam" id="PF12277">
    <property type="entry name" value="DUF3618"/>
    <property type="match status" value="1"/>
</dbReference>
<keyword evidence="1" id="KW-1133">Transmembrane helix</keyword>